<evidence type="ECO:0000313" key="4">
    <source>
        <dbReference type="Proteomes" id="UP000546464"/>
    </source>
</evidence>
<dbReference type="PANTHER" id="PTHR30189">
    <property type="entry name" value="LPS-ASSEMBLY PROTEIN"/>
    <property type="match status" value="1"/>
</dbReference>
<evidence type="ECO:0000256" key="1">
    <source>
        <dbReference type="SAM" id="SignalP"/>
    </source>
</evidence>
<dbReference type="GO" id="GO:0061024">
    <property type="term" value="P:membrane organization"/>
    <property type="evidence" value="ECO:0007669"/>
    <property type="project" value="InterPro"/>
</dbReference>
<feature type="domain" description="LptD C-terminal" evidence="2">
    <location>
        <begin position="281"/>
        <end position="657"/>
    </location>
</feature>
<dbReference type="EMBL" id="JACHVB010000020">
    <property type="protein sequence ID" value="MBC2594054.1"/>
    <property type="molecule type" value="Genomic_DNA"/>
</dbReference>
<dbReference type="InterPro" id="IPR050218">
    <property type="entry name" value="LptD"/>
</dbReference>
<accession>A0A842HEV1</accession>
<dbReference type="InterPro" id="IPR007543">
    <property type="entry name" value="LptD_C"/>
</dbReference>
<dbReference type="GO" id="GO:0009279">
    <property type="term" value="C:cell outer membrane"/>
    <property type="evidence" value="ECO:0007669"/>
    <property type="project" value="TreeGrafter"/>
</dbReference>
<proteinExistence type="predicted"/>
<comment type="caution">
    <text evidence="3">The sequence shown here is derived from an EMBL/GenBank/DDBJ whole genome shotgun (WGS) entry which is preliminary data.</text>
</comment>
<reference evidence="3 4" key="1">
    <citation type="submission" date="2020-07" db="EMBL/GenBank/DDBJ databases">
        <authorList>
            <person name="Feng X."/>
        </authorList>
    </citation>
    <scope>NUCLEOTIDE SEQUENCE [LARGE SCALE GENOMIC DNA]</scope>
    <source>
        <strain evidence="3 4">JCM31066</strain>
    </source>
</reference>
<gene>
    <name evidence="3" type="ORF">H5P28_07240</name>
</gene>
<evidence type="ECO:0000313" key="3">
    <source>
        <dbReference type="EMBL" id="MBC2594054.1"/>
    </source>
</evidence>
<dbReference type="GO" id="GO:1990351">
    <property type="term" value="C:transporter complex"/>
    <property type="evidence" value="ECO:0007669"/>
    <property type="project" value="TreeGrafter"/>
</dbReference>
<keyword evidence="1" id="KW-0732">Signal</keyword>
<dbReference type="PANTHER" id="PTHR30189:SF1">
    <property type="entry name" value="LPS-ASSEMBLY PROTEIN LPTD"/>
    <property type="match status" value="1"/>
</dbReference>
<keyword evidence="4" id="KW-1185">Reference proteome</keyword>
<organism evidence="3 4">
    <name type="scientific">Ruficoccus amylovorans</name>
    <dbReference type="NCBI Taxonomy" id="1804625"/>
    <lineage>
        <taxon>Bacteria</taxon>
        <taxon>Pseudomonadati</taxon>
        <taxon>Verrucomicrobiota</taxon>
        <taxon>Opitutia</taxon>
        <taxon>Puniceicoccales</taxon>
        <taxon>Cerasicoccaceae</taxon>
        <taxon>Ruficoccus</taxon>
    </lineage>
</organism>
<feature type="chain" id="PRO_5032385528" evidence="1">
    <location>
        <begin position="24"/>
        <end position="719"/>
    </location>
</feature>
<dbReference type="RefSeq" id="WP_185675036.1">
    <property type="nucleotide sequence ID" value="NZ_JACHVB010000020.1"/>
</dbReference>
<feature type="signal peptide" evidence="1">
    <location>
        <begin position="1"/>
        <end position="23"/>
    </location>
</feature>
<evidence type="ECO:0000259" key="2">
    <source>
        <dbReference type="Pfam" id="PF04453"/>
    </source>
</evidence>
<sequence>MLRVHCYLLTGLALMGGSLLAHAQMVPPELSSDEPIEFDAENNRMTARGNAILDNENTRVKADRIIFEQDQSTVQARDTVTLTSGSFRLLTDNADYDYFNRTFYTGDFRLGNDSIYVLGTEAKGDKDLIEVADAKMYVQEPDPFALNLNSKKLTVENQDTVAMEDVVFQIGEVPFFYLPYVEYRVDNGTPVQYTGNIGQQNDLGFYWQNAFAFRFIPELAAGLNLDGYTQRGVLVGPILDYNWTDPDFGTMTGWVDTGYIHDEGSASELGTDVLGRPIEPDRYFIEWRHKQFSLDDNLELTASISWWSDSAVERDFREGLFEDNQQPDNFFEATYKGENWFLNAIARLQPNDFQTVAQRLPEVRFDLVPTEIFDTGLYQRLDVSYATLQENSPTGSFNTLNSNRINGYYGVHYPIAASDWLVITPVAGVMATHYAVTLGNSGSYTRVLGEFGVDVDLNAVGVWDYQNEFWEIDGLRHYLQPTVQYRYVPAAQSGDTLIPPIDRLASFETYLEPLGLANKRNIDDLYEENTIRVGVQNLFQTRDPEYGSRDLFAVDLYQEFRFSTAPAQPARYGQPAEPAEQDYSDTYAIIQFMPAYWVQFSTLLRVNPNKLNLDEITSGVRFTDGEEWTAFFGNNYVTDVVGNDINQFLLDVRYRLDSRNLLGAYWTVDADLGELTEQAYLWETMLGRSWEATFAIIHTSGSTRQNGFRFQVSFSLVRI</sequence>
<dbReference type="Proteomes" id="UP000546464">
    <property type="component" value="Unassembled WGS sequence"/>
</dbReference>
<dbReference type="Pfam" id="PF04453">
    <property type="entry name" value="LptD"/>
    <property type="match status" value="1"/>
</dbReference>
<dbReference type="AlphaFoldDB" id="A0A842HEV1"/>
<protein>
    <submittedName>
        <fullName evidence="3">LPS-assembly protein LptD</fullName>
    </submittedName>
</protein>
<name>A0A842HEV1_9BACT</name>